<proteinExistence type="predicted"/>
<evidence type="ECO:0000313" key="2">
    <source>
        <dbReference type="EMBL" id="HIQ70682.1"/>
    </source>
</evidence>
<sequence length="178" mass="20543">MKYLRRFLFFIASRLFWVTVISALLIVAFYMAMNATNIHILLTDGMKARAGVILLQEDASELTKFFKRDYLESDEQLRVGMSDSSPYADYDIRSFDHRVTLEWMWSWPWENAARADFVEEVPAIDGQVKSARREEVVAAGGEAAVDPPAWPKARYRATLTRVDGQWKISNLQLIEYLP</sequence>
<reference evidence="2" key="2">
    <citation type="journal article" date="2021" name="PeerJ">
        <title>Extensive microbial diversity within the chicken gut microbiome revealed by metagenomics and culture.</title>
        <authorList>
            <person name="Gilroy R."/>
            <person name="Ravi A."/>
            <person name="Getino M."/>
            <person name="Pursley I."/>
            <person name="Horton D.L."/>
            <person name="Alikhan N.F."/>
            <person name="Baker D."/>
            <person name="Gharbi K."/>
            <person name="Hall N."/>
            <person name="Watson M."/>
            <person name="Adriaenssens E.M."/>
            <person name="Foster-Nyarko E."/>
            <person name="Jarju S."/>
            <person name="Secka A."/>
            <person name="Antonio M."/>
            <person name="Oren A."/>
            <person name="Chaudhuri R.R."/>
            <person name="La Ragione R."/>
            <person name="Hildebrand F."/>
            <person name="Pallen M.J."/>
        </authorList>
    </citation>
    <scope>NUCLEOTIDE SEQUENCE</scope>
    <source>
        <strain evidence="2">ChiSxjej2B14-6234</strain>
    </source>
</reference>
<reference evidence="2" key="1">
    <citation type="submission" date="2020-10" db="EMBL/GenBank/DDBJ databases">
        <authorList>
            <person name="Gilroy R."/>
        </authorList>
    </citation>
    <scope>NUCLEOTIDE SEQUENCE</scope>
    <source>
        <strain evidence="2">ChiSxjej2B14-6234</strain>
    </source>
</reference>
<accession>A0A9D0Z7L4</accession>
<protein>
    <submittedName>
        <fullName evidence="2">Uncharacterized protein</fullName>
    </submittedName>
</protein>
<evidence type="ECO:0000256" key="1">
    <source>
        <dbReference type="SAM" id="Phobius"/>
    </source>
</evidence>
<dbReference type="Proteomes" id="UP000886887">
    <property type="component" value="Unassembled WGS sequence"/>
</dbReference>
<gene>
    <name evidence="2" type="ORF">IAB73_00475</name>
</gene>
<dbReference type="AlphaFoldDB" id="A0A9D0Z7L4"/>
<keyword evidence="1" id="KW-0812">Transmembrane</keyword>
<keyword evidence="1" id="KW-0472">Membrane</keyword>
<evidence type="ECO:0000313" key="3">
    <source>
        <dbReference type="Proteomes" id="UP000886887"/>
    </source>
</evidence>
<comment type="caution">
    <text evidence="2">The sequence shown here is derived from an EMBL/GenBank/DDBJ whole genome shotgun (WGS) entry which is preliminary data.</text>
</comment>
<keyword evidence="1" id="KW-1133">Transmembrane helix</keyword>
<name>A0A9D0Z7L4_9FIRM</name>
<organism evidence="2 3">
    <name type="scientific">Candidatus Onthenecus intestinigallinarum</name>
    <dbReference type="NCBI Taxonomy" id="2840875"/>
    <lineage>
        <taxon>Bacteria</taxon>
        <taxon>Bacillati</taxon>
        <taxon>Bacillota</taxon>
        <taxon>Clostridia</taxon>
        <taxon>Eubacteriales</taxon>
        <taxon>Candidatus Onthenecus</taxon>
    </lineage>
</organism>
<dbReference type="EMBL" id="DVFJ01000001">
    <property type="protein sequence ID" value="HIQ70682.1"/>
    <property type="molecule type" value="Genomic_DNA"/>
</dbReference>
<feature type="transmembrane region" description="Helical" evidence="1">
    <location>
        <begin position="7"/>
        <end position="33"/>
    </location>
</feature>